<evidence type="ECO:0000256" key="1">
    <source>
        <dbReference type="SAM" id="MobiDB-lite"/>
    </source>
</evidence>
<reference evidence="2 3" key="1">
    <citation type="journal article" date="2018" name="BMC Genomics">
        <title>Genomic evidence for intraspecific hybridization in a clonal and extremely halotolerant yeast.</title>
        <authorList>
            <person name="Gostincar C."/>
            <person name="Stajich J.E."/>
            <person name="Zupancic J."/>
            <person name="Zalar P."/>
            <person name="Gunde-Cimerman N."/>
        </authorList>
    </citation>
    <scope>NUCLEOTIDE SEQUENCE [LARGE SCALE GENOMIC DNA]</scope>
    <source>
        <strain evidence="2 3">EXF-2682</strain>
    </source>
</reference>
<sequence>MTNNPTHLCGGEAPASTSDSPQHAVATPPKRVNFPLPRELRDQIYKYLLHHEYTEHSTYPESDTQDAGLPSCYKFHTSILAVNTQIREEATEVLRSNDFVQVTTNWPVFKNLKALEVPIVSDLSCRNHQFDHLRIEYKLQVHSPETPDYRERKLVVVRFGLIKLCRFLQFEFLGFHSFGPVVLYGTGSKESRQCQVIRKPDEHYNITSAIIVHDRVGKPLSTSTKRRLLEPFHNLIIGGQSMEINMILPEHELATFKLFVAPPVTNSLPMMWRSFELALEMKAVADRHVLTGHSDQALWLYRHIVFAGRDIPRRKGVPTMGLDALCALVSIDTALCLAFICLTKSRPMDAEYWLLYSQKFLKGVRDISPALFPYFGMDSVESKMASGRNVAIHWLAMLCRNARNQPSALLATTRKPCPLKKDVRAIMALNNHENVANYFEHDVNYLKTLDPKNDGTAAEQAFDKNKLSLFQFPPLAFNFPLPEGRSKPVGWFGFLDREMYEDMLSKGLVSAP</sequence>
<feature type="region of interest" description="Disordered" evidence="1">
    <location>
        <begin position="1"/>
        <end position="32"/>
    </location>
</feature>
<dbReference type="OrthoDB" id="62952at2759"/>
<dbReference type="VEuPathDB" id="FungiDB:BTJ68_12508"/>
<protein>
    <submittedName>
        <fullName evidence="2">Uncharacterized protein</fullName>
    </submittedName>
</protein>
<evidence type="ECO:0000313" key="3">
    <source>
        <dbReference type="Proteomes" id="UP000269276"/>
    </source>
</evidence>
<dbReference type="EMBL" id="QWIP01000702">
    <property type="protein sequence ID" value="RMY56431.1"/>
    <property type="molecule type" value="Genomic_DNA"/>
</dbReference>
<evidence type="ECO:0000313" key="2">
    <source>
        <dbReference type="EMBL" id="RMY56431.1"/>
    </source>
</evidence>
<proteinExistence type="predicted"/>
<accession>A0A3M7CWG3</accession>
<organism evidence="2 3">
    <name type="scientific">Hortaea werneckii</name>
    <name type="common">Black yeast</name>
    <name type="synonym">Cladosporium werneckii</name>
    <dbReference type="NCBI Taxonomy" id="91943"/>
    <lineage>
        <taxon>Eukaryota</taxon>
        <taxon>Fungi</taxon>
        <taxon>Dikarya</taxon>
        <taxon>Ascomycota</taxon>
        <taxon>Pezizomycotina</taxon>
        <taxon>Dothideomycetes</taxon>
        <taxon>Dothideomycetidae</taxon>
        <taxon>Mycosphaerellales</taxon>
        <taxon>Teratosphaeriaceae</taxon>
        <taxon>Hortaea</taxon>
    </lineage>
</organism>
<comment type="caution">
    <text evidence="2">The sequence shown here is derived from an EMBL/GenBank/DDBJ whole genome shotgun (WGS) entry which is preliminary data.</text>
</comment>
<dbReference type="Proteomes" id="UP000269276">
    <property type="component" value="Unassembled WGS sequence"/>
</dbReference>
<name>A0A3M7CWG3_HORWE</name>
<dbReference type="AlphaFoldDB" id="A0A3M7CWG3"/>
<gene>
    <name evidence="2" type="ORF">D0863_12980</name>
</gene>